<dbReference type="Proteomes" id="UP001497623">
    <property type="component" value="Unassembled WGS sequence"/>
</dbReference>
<dbReference type="InterPro" id="IPR013201">
    <property type="entry name" value="Prot_inhib_I29"/>
</dbReference>
<dbReference type="InterPro" id="IPR000668">
    <property type="entry name" value="Peptidase_C1A_C"/>
</dbReference>
<dbReference type="Pfam" id="PF08246">
    <property type="entry name" value="Inhibitor_I29"/>
    <property type="match status" value="1"/>
</dbReference>
<organism evidence="9 10">
    <name type="scientific">Meganyctiphanes norvegica</name>
    <name type="common">Northern krill</name>
    <name type="synonym">Thysanopoda norvegica</name>
    <dbReference type="NCBI Taxonomy" id="48144"/>
    <lineage>
        <taxon>Eukaryota</taxon>
        <taxon>Metazoa</taxon>
        <taxon>Ecdysozoa</taxon>
        <taxon>Arthropoda</taxon>
        <taxon>Crustacea</taxon>
        <taxon>Multicrustacea</taxon>
        <taxon>Malacostraca</taxon>
        <taxon>Eumalacostraca</taxon>
        <taxon>Eucarida</taxon>
        <taxon>Euphausiacea</taxon>
        <taxon>Euphausiidae</taxon>
        <taxon>Meganyctiphanes</taxon>
    </lineage>
</organism>
<evidence type="ECO:0000256" key="2">
    <source>
        <dbReference type="ARBA" id="ARBA00022670"/>
    </source>
</evidence>
<name>A0AAV2QS70_MEGNR</name>
<dbReference type="Gene3D" id="3.90.70.10">
    <property type="entry name" value="Cysteine proteinases"/>
    <property type="match status" value="1"/>
</dbReference>
<keyword evidence="10" id="KW-1185">Reference proteome</keyword>
<dbReference type="EMBL" id="CAXKWB010010505">
    <property type="protein sequence ID" value="CAL4098254.1"/>
    <property type="molecule type" value="Genomic_DNA"/>
</dbReference>
<dbReference type="SMART" id="SM00848">
    <property type="entry name" value="Inhibitor_I29"/>
    <property type="match status" value="1"/>
</dbReference>
<keyword evidence="4" id="KW-0788">Thiol protease</keyword>
<evidence type="ECO:0000256" key="4">
    <source>
        <dbReference type="ARBA" id="ARBA00022807"/>
    </source>
</evidence>
<keyword evidence="6" id="KW-1015">Disulfide bond</keyword>
<evidence type="ECO:0000259" key="8">
    <source>
        <dbReference type="SMART" id="SM00848"/>
    </source>
</evidence>
<evidence type="ECO:0000313" key="9">
    <source>
        <dbReference type="EMBL" id="CAL4098254.1"/>
    </source>
</evidence>
<feature type="domain" description="Peptidase C1A papain C-terminal" evidence="7">
    <location>
        <begin position="186"/>
        <end position="291"/>
    </location>
</feature>
<reference evidence="9 10" key="1">
    <citation type="submission" date="2024-05" db="EMBL/GenBank/DDBJ databases">
        <authorList>
            <person name="Wallberg A."/>
        </authorList>
    </citation>
    <scope>NUCLEOTIDE SEQUENCE [LARGE SCALE GENOMIC DNA]</scope>
</reference>
<dbReference type="AlphaFoldDB" id="A0AAV2QS70"/>
<dbReference type="GO" id="GO:0006508">
    <property type="term" value="P:proteolysis"/>
    <property type="evidence" value="ECO:0007669"/>
    <property type="project" value="UniProtKB-KW"/>
</dbReference>
<dbReference type="InterPro" id="IPR000169">
    <property type="entry name" value="Pept_cys_AS"/>
</dbReference>
<feature type="non-terminal residue" evidence="9">
    <location>
        <position position="291"/>
    </location>
</feature>
<keyword evidence="3" id="KW-0378">Hydrolase</keyword>
<dbReference type="Pfam" id="PF00112">
    <property type="entry name" value="Peptidase_C1"/>
    <property type="match status" value="1"/>
</dbReference>
<dbReference type="GO" id="GO:0008234">
    <property type="term" value="F:cysteine-type peptidase activity"/>
    <property type="evidence" value="ECO:0007669"/>
    <property type="project" value="UniProtKB-KW"/>
</dbReference>
<dbReference type="InterPro" id="IPR038765">
    <property type="entry name" value="Papain-like_cys_pep_sf"/>
</dbReference>
<gene>
    <name evidence="9" type="ORF">MNOR_LOCUS16182</name>
</gene>
<dbReference type="SMART" id="SM00645">
    <property type="entry name" value="Pept_C1"/>
    <property type="match status" value="1"/>
</dbReference>
<dbReference type="InterPro" id="IPR013128">
    <property type="entry name" value="Peptidase_C1A"/>
</dbReference>
<comment type="similarity">
    <text evidence="1">Belongs to the peptidase C1 family.</text>
</comment>
<proteinExistence type="inferred from homology"/>
<keyword evidence="5" id="KW-0865">Zymogen</keyword>
<evidence type="ECO:0000259" key="7">
    <source>
        <dbReference type="SMART" id="SM00645"/>
    </source>
</evidence>
<dbReference type="PROSITE" id="PS00139">
    <property type="entry name" value="THIOL_PROTEASE_CYS"/>
    <property type="match status" value="1"/>
</dbReference>
<accession>A0AAV2QS70</accession>
<feature type="domain" description="Cathepsin propeptide inhibitor" evidence="8">
    <location>
        <begin position="97"/>
        <end position="156"/>
    </location>
</feature>
<evidence type="ECO:0000313" key="10">
    <source>
        <dbReference type="Proteomes" id="UP001497623"/>
    </source>
</evidence>
<evidence type="ECO:0000256" key="6">
    <source>
        <dbReference type="ARBA" id="ARBA00023157"/>
    </source>
</evidence>
<feature type="non-terminal residue" evidence="9">
    <location>
        <position position="1"/>
    </location>
</feature>
<protein>
    <submittedName>
        <fullName evidence="9">Uncharacterized protein</fullName>
    </submittedName>
</protein>
<keyword evidence="2" id="KW-0645">Protease</keyword>
<dbReference type="PANTHER" id="PTHR12411">
    <property type="entry name" value="CYSTEINE PROTEASE FAMILY C1-RELATED"/>
    <property type="match status" value="1"/>
</dbReference>
<evidence type="ECO:0000256" key="3">
    <source>
        <dbReference type="ARBA" id="ARBA00022801"/>
    </source>
</evidence>
<evidence type="ECO:0000256" key="1">
    <source>
        <dbReference type="ARBA" id="ARBA00008455"/>
    </source>
</evidence>
<dbReference type="SUPFAM" id="SSF54001">
    <property type="entry name" value="Cysteine proteinases"/>
    <property type="match status" value="1"/>
</dbReference>
<comment type="caution">
    <text evidence="9">The sequence shown here is derived from an EMBL/GenBank/DDBJ whole genome shotgun (WGS) entry which is preliminary data.</text>
</comment>
<dbReference type="CDD" id="cd02248">
    <property type="entry name" value="Peptidase_C1A"/>
    <property type="match status" value="1"/>
</dbReference>
<sequence length="291" mass="32391">QRSAVSTTINISQHTKYSVFADMCLLKLLAVIVLVLEGYHVDAQSRHEANNCGKLGGKCVETNKLCSENWPLETQPGAPYCKNSKLRCCYPAIISVDEFISKFNKTYENEAETTKRIAIFEDNVEVMKEHNKLYESGESSYQMGVNEFSDLTYDEVIRDLTGDIQNNITSELRAANVYVPENIGNEPESLDYRKMGAINPIRHQGTCGSCWAFSAVSSIESQIFLQNGQLVQLSEQYLVDCSKGVGFPSYPGWTGCQGGWKDGAIEYISNNGIAYGATYPYTERGGTRNQD</sequence>
<evidence type="ECO:0000256" key="5">
    <source>
        <dbReference type="ARBA" id="ARBA00023145"/>
    </source>
</evidence>
<dbReference type="InterPro" id="IPR039417">
    <property type="entry name" value="Peptidase_C1A_papain-like"/>
</dbReference>